<dbReference type="CDD" id="cd05289">
    <property type="entry name" value="MDR_like_2"/>
    <property type="match status" value="1"/>
</dbReference>
<dbReference type="Proteomes" id="UP000216195">
    <property type="component" value="Unassembled WGS sequence"/>
</dbReference>
<dbReference type="GO" id="GO:0016491">
    <property type="term" value="F:oxidoreductase activity"/>
    <property type="evidence" value="ECO:0007669"/>
    <property type="project" value="InterPro"/>
</dbReference>
<dbReference type="SUPFAM" id="SSF51735">
    <property type="entry name" value="NAD(P)-binding Rossmann-fold domains"/>
    <property type="match status" value="1"/>
</dbReference>
<evidence type="ECO:0000313" key="3">
    <source>
        <dbReference type="EMBL" id="PEN17422.1"/>
    </source>
</evidence>
<sequence>MMTMHQVQLTVWGEPENLHFTEAPMPSPLRGHVLLKVTAASVNPIDLTTRKGLGPAASLINLDQEPAVLGWDIAGLVCETAGDYTGFQPGEKVFGLVQFPHPGKAYAEYVLAPAHQLVHAPAGIPDEQLGAAPLAALTAYQALFEVAKLSAGERVLIQAGAGGIGHLAIQLALNAGATVYATASEKNRDFIQSLGAEFIDYTTQNFQQILGPTLDVVLNSTGAQTFIDSLDVLVPGGRIVTLTSPDPLETARERGFTAEWLTVHPDRYQLGEIARLMSLGIVKVHVDQTFPLEQAAKAHELVGSRHVRGKVVLVP</sequence>
<dbReference type="SMART" id="SM00829">
    <property type="entry name" value="PKS_ER"/>
    <property type="match status" value="1"/>
</dbReference>
<dbReference type="InterPro" id="IPR050700">
    <property type="entry name" value="YIM1/Zinc_Alcohol_DH_Fams"/>
</dbReference>
<dbReference type="Pfam" id="PF13602">
    <property type="entry name" value="ADH_zinc_N_2"/>
    <property type="match status" value="1"/>
</dbReference>
<dbReference type="SUPFAM" id="SSF50129">
    <property type="entry name" value="GroES-like"/>
    <property type="match status" value="1"/>
</dbReference>
<dbReference type="Gene3D" id="3.90.180.10">
    <property type="entry name" value="Medium-chain alcohol dehydrogenases, catalytic domain"/>
    <property type="match status" value="1"/>
</dbReference>
<gene>
    <name evidence="2" type="ORF">B8W87_03400</name>
    <name evidence="3" type="ORF">CRM92_00415</name>
</gene>
<name>A0A2A8D8U2_9MICC</name>
<protein>
    <submittedName>
        <fullName evidence="2">Alcohol dehydrogenase</fullName>
    </submittedName>
    <submittedName>
        <fullName evidence="3">NADP-dependent oxidoreductase</fullName>
    </submittedName>
</protein>
<dbReference type="Gene3D" id="3.40.50.720">
    <property type="entry name" value="NAD(P)-binding Rossmann-like Domain"/>
    <property type="match status" value="1"/>
</dbReference>
<dbReference type="AlphaFoldDB" id="A0A2A8D8U2"/>
<accession>A0A2A8D8U2</accession>
<dbReference type="PANTHER" id="PTHR11695">
    <property type="entry name" value="ALCOHOL DEHYDROGENASE RELATED"/>
    <property type="match status" value="1"/>
</dbReference>
<dbReference type="EMBL" id="PDEV01000001">
    <property type="protein sequence ID" value="PEN17422.1"/>
    <property type="molecule type" value="Genomic_DNA"/>
</dbReference>
<dbReference type="Pfam" id="PF08240">
    <property type="entry name" value="ADH_N"/>
    <property type="match status" value="1"/>
</dbReference>
<evidence type="ECO:0000313" key="2">
    <source>
        <dbReference type="EMBL" id="PAK86347.1"/>
    </source>
</evidence>
<feature type="domain" description="Enoyl reductase (ER)" evidence="1">
    <location>
        <begin position="13"/>
        <end position="313"/>
    </location>
</feature>
<reference evidence="3" key="2">
    <citation type="submission" date="2017-10" db="EMBL/GenBank/DDBJ databases">
        <title>Kefir isolates.</title>
        <authorList>
            <person name="Kim Y."/>
            <person name="Blasche S."/>
        </authorList>
    </citation>
    <scope>NUCLEOTIDE SEQUENCE [LARGE SCALE GENOMIC DNA]</scope>
    <source>
        <strain evidence="3">OG2-2</strain>
    </source>
</reference>
<proteinExistence type="predicted"/>
<dbReference type="InterPro" id="IPR036291">
    <property type="entry name" value="NAD(P)-bd_dom_sf"/>
</dbReference>
<evidence type="ECO:0000259" key="1">
    <source>
        <dbReference type="SMART" id="SM00829"/>
    </source>
</evidence>
<dbReference type="PANTHER" id="PTHR11695:SF294">
    <property type="entry name" value="RETICULON-4-INTERACTING PROTEIN 1, MITOCHONDRIAL"/>
    <property type="match status" value="1"/>
</dbReference>
<reference evidence="2 4" key="1">
    <citation type="submission" date="2017-04" db="EMBL/GenBank/DDBJ databases">
        <title>Kefir bacterial isolates.</title>
        <authorList>
            <person name="Kim Y."/>
            <person name="Blasche S."/>
            <person name="Patil K.R."/>
        </authorList>
    </citation>
    <scope>NUCLEOTIDE SEQUENCE [LARGE SCALE GENOMIC DNA]</scope>
    <source>
        <strain evidence="2 4">OG2-1</strain>
    </source>
</reference>
<dbReference type="InterPro" id="IPR011032">
    <property type="entry name" value="GroES-like_sf"/>
</dbReference>
<dbReference type="InterPro" id="IPR020843">
    <property type="entry name" value="ER"/>
</dbReference>
<dbReference type="Proteomes" id="UP000219947">
    <property type="component" value="Unassembled WGS sequence"/>
</dbReference>
<evidence type="ECO:0000313" key="5">
    <source>
        <dbReference type="Proteomes" id="UP000219947"/>
    </source>
</evidence>
<dbReference type="EMBL" id="NCWU01000003">
    <property type="protein sequence ID" value="PAK86347.1"/>
    <property type="molecule type" value="Genomic_DNA"/>
</dbReference>
<comment type="caution">
    <text evidence="3">The sequence shown here is derived from an EMBL/GenBank/DDBJ whole genome shotgun (WGS) entry which is preliminary data.</text>
</comment>
<dbReference type="InterPro" id="IPR013154">
    <property type="entry name" value="ADH-like_N"/>
</dbReference>
<keyword evidence="5" id="KW-1185">Reference proteome</keyword>
<evidence type="ECO:0000313" key="4">
    <source>
        <dbReference type="Proteomes" id="UP000216195"/>
    </source>
</evidence>
<organism evidence="3 5">
    <name type="scientific">Rothia dentocariosa</name>
    <dbReference type="NCBI Taxonomy" id="2047"/>
    <lineage>
        <taxon>Bacteria</taxon>
        <taxon>Bacillati</taxon>
        <taxon>Actinomycetota</taxon>
        <taxon>Actinomycetes</taxon>
        <taxon>Micrococcales</taxon>
        <taxon>Micrococcaceae</taxon>
        <taxon>Rothia</taxon>
    </lineage>
</organism>